<evidence type="ECO:0000256" key="10">
    <source>
        <dbReference type="ARBA" id="ARBA00022827"/>
    </source>
</evidence>
<dbReference type="GO" id="GO:0005886">
    <property type="term" value="C:plasma membrane"/>
    <property type="evidence" value="ECO:0007669"/>
    <property type="project" value="UniProtKB-SubCell"/>
</dbReference>
<comment type="similarity">
    <text evidence="1 18">Belongs to the ApbE family.</text>
</comment>
<comment type="catalytic activity">
    <reaction evidence="16 18">
        <text>L-threonyl-[protein] + FAD = FMN-L-threonyl-[protein] + AMP + H(+)</text>
        <dbReference type="Rhea" id="RHEA:36847"/>
        <dbReference type="Rhea" id="RHEA-COMP:11060"/>
        <dbReference type="Rhea" id="RHEA-COMP:11061"/>
        <dbReference type="ChEBI" id="CHEBI:15378"/>
        <dbReference type="ChEBI" id="CHEBI:30013"/>
        <dbReference type="ChEBI" id="CHEBI:57692"/>
        <dbReference type="ChEBI" id="CHEBI:74257"/>
        <dbReference type="ChEBI" id="CHEBI:456215"/>
        <dbReference type="EC" id="2.7.1.180"/>
    </reaction>
</comment>
<evidence type="ECO:0000256" key="8">
    <source>
        <dbReference type="ARBA" id="ARBA00022723"/>
    </source>
</evidence>
<keyword evidence="9" id="KW-0732">Signal</keyword>
<dbReference type="GO" id="GO:0046872">
    <property type="term" value="F:metal ion binding"/>
    <property type="evidence" value="ECO:0007669"/>
    <property type="project" value="UniProtKB-UniRule"/>
</dbReference>
<accession>A0AA41UNB0</accession>
<evidence type="ECO:0000256" key="2">
    <source>
        <dbReference type="ARBA" id="ARBA00011955"/>
    </source>
</evidence>
<evidence type="ECO:0000256" key="3">
    <source>
        <dbReference type="ARBA" id="ARBA00016337"/>
    </source>
</evidence>
<evidence type="ECO:0000256" key="7">
    <source>
        <dbReference type="ARBA" id="ARBA00022679"/>
    </source>
</evidence>
<keyword evidence="12" id="KW-0472">Membrane</keyword>
<evidence type="ECO:0000256" key="16">
    <source>
        <dbReference type="ARBA" id="ARBA00048540"/>
    </source>
</evidence>
<dbReference type="FunFam" id="3.10.520.10:FF:000001">
    <property type="entry name" value="FAD:protein FMN transferase"/>
    <property type="match status" value="1"/>
</dbReference>
<gene>
    <name evidence="20" type="ORF">MRX98_02080</name>
</gene>
<dbReference type="PIRSF" id="PIRSF006268">
    <property type="entry name" value="ApbE"/>
    <property type="match status" value="1"/>
</dbReference>
<evidence type="ECO:0000256" key="17">
    <source>
        <dbReference type="ARBA" id="ARBA00060485"/>
    </source>
</evidence>
<feature type="binding site" evidence="19">
    <location>
        <position position="305"/>
    </location>
    <ligand>
        <name>Mg(2+)</name>
        <dbReference type="ChEBI" id="CHEBI:18420"/>
    </ligand>
</feature>
<evidence type="ECO:0000256" key="9">
    <source>
        <dbReference type="ARBA" id="ARBA00022729"/>
    </source>
</evidence>
<comment type="subcellular location">
    <subcellularLocation>
        <location evidence="17">Cell inner membrane</location>
        <topology evidence="17">Lipid-anchor</topology>
        <orientation evidence="17">Periplasmic side</orientation>
    </subcellularLocation>
</comment>
<dbReference type="PANTHER" id="PTHR30040:SF2">
    <property type="entry name" value="FAD:PROTEIN FMN TRANSFERASE"/>
    <property type="match status" value="1"/>
</dbReference>
<evidence type="ECO:0000256" key="4">
    <source>
        <dbReference type="ARBA" id="ARBA00022475"/>
    </source>
</evidence>
<dbReference type="InterPro" id="IPR024932">
    <property type="entry name" value="ApbE"/>
</dbReference>
<dbReference type="Pfam" id="PF02424">
    <property type="entry name" value="ApbE"/>
    <property type="match status" value="1"/>
</dbReference>
<organism evidence="20 21">
    <name type="scientific">Desulfatitalea alkaliphila</name>
    <dbReference type="NCBI Taxonomy" id="2929485"/>
    <lineage>
        <taxon>Bacteria</taxon>
        <taxon>Pseudomonadati</taxon>
        <taxon>Thermodesulfobacteriota</taxon>
        <taxon>Desulfobacteria</taxon>
        <taxon>Desulfobacterales</taxon>
        <taxon>Desulfosarcinaceae</taxon>
        <taxon>Desulfatitalea</taxon>
    </lineage>
</organism>
<evidence type="ECO:0000256" key="19">
    <source>
        <dbReference type="PIRSR" id="PIRSR006268-2"/>
    </source>
</evidence>
<evidence type="ECO:0000313" key="21">
    <source>
        <dbReference type="Proteomes" id="UP001165427"/>
    </source>
</evidence>
<dbReference type="RefSeq" id="WP_246902598.1">
    <property type="nucleotide sequence ID" value="NZ_JALJRB010000002.1"/>
</dbReference>
<dbReference type="EC" id="2.7.1.180" evidence="2 18"/>
<evidence type="ECO:0000256" key="18">
    <source>
        <dbReference type="PIRNR" id="PIRNR006268"/>
    </source>
</evidence>
<evidence type="ECO:0000256" key="1">
    <source>
        <dbReference type="ARBA" id="ARBA00008282"/>
    </source>
</evidence>
<dbReference type="PANTHER" id="PTHR30040">
    <property type="entry name" value="THIAMINE BIOSYNTHESIS LIPOPROTEIN APBE"/>
    <property type="match status" value="1"/>
</dbReference>
<keyword evidence="7 18" id="KW-0808">Transferase</keyword>
<feature type="binding site" evidence="19">
    <location>
        <position position="185"/>
    </location>
    <ligand>
        <name>Mg(2+)</name>
        <dbReference type="ChEBI" id="CHEBI:18420"/>
    </ligand>
</feature>
<evidence type="ECO:0000256" key="11">
    <source>
        <dbReference type="ARBA" id="ARBA00022842"/>
    </source>
</evidence>
<evidence type="ECO:0000256" key="13">
    <source>
        <dbReference type="ARBA" id="ARBA00023139"/>
    </source>
</evidence>
<dbReference type="SUPFAM" id="SSF143631">
    <property type="entry name" value="ApbE-like"/>
    <property type="match status" value="1"/>
</dbReference>
<keyword evidence="4" id="KW-1003">Cell membrane</keyword>
<keyword evidence="14" id="KW-0449">Lipoprotein</keyword>
<sequence>MNRLHTERWGRRSLSVCWILICLLAPAACGGVKPQEHTLAGQTMGTTYHIKVVADASADLAELQAKVDARLAQINQSMSTYRPDSEISRFNALTTADTPMAISPDFLRVMLAARELYHLTGGALDGTVQPLVNLWGFGPGGPLQRIPDDAAVAAARGRVGFERIDIAVSGHLTKRIPDVTLDLGAIAKGYGVDQVAILLDGMGFDHFLVEIGGEVYAAGQRPDGRPWRVGINRPQPGGPTDAVHAVVRLQNSALATSGDYRQYYEIEGRRFAHIIDPRTGHPVQNDVVSATVIADNCTFADGLATALAVMGAREGVALLDDLPGVEGLIITRQADGTLVDHPSRGFAALANP</sequence>
<protein>
    <recommendedName>
        <fullName evidence="3 18">FAD:protein FMN transferase</fullName>
        <ecNumber evidence="2 18">2.7.1.180</ecNumber>
    </recommendedName>
    <alternativeName>
        <fullName evidence="15 18">Flavin transferase</fullName>
    </alternativeName>
</protein>
<keyword evidence="11 18" id="KW-0460">Magnesium</keyword>
<dbReference type="Gene3D" id="3.10.520.10">
    <property type="entry name" value="ApbE-like domains"/>
    <property type="match status" value="1"/>
</dbReference>
<keyword evidence="5" id="KW-0997">Cell inner membrane</keyword>
<name>A0AA41UNB0_9BACT</name>
<evidence type="ECO:0000256" key="5">
    <source>
        <dbReference type="ARBA" id="ARBA00022519"/>
    </source>
</evidence>
<comment type="cofactor">
    <cofactor evidence="19">
        <name>Mg(2+)</name>
        <dbReference type="ChEBI" id="CHEBI:18420"/>
    </cofactor>
    <cofactor evidence="19">
        <name>Mn(2+)</name>
        <dbReference type="ChEBI" id="CHEBI:29035"/>
    </cofactor>
    <text evidence="19">Magnesium. Can also use manganese.</text>
</comment>
<keyword evidence="13" id="KW-0564">Palmitate</keyword>
<dbReference type="AlphaFoldDB" id="A0AA41UNB0"/>
<comment type="caution">
    <text evidence="20">The sequence shown here is derived from an EMBL/GenBank/DDBJ whole genome shotgun (WGS) entry which is preliminary data.</text>
</comment>
<keyword evidence="8 18" id="KW-0479">Metal-binding</keyword>
<keyword evidence="21" id="KW-1185">Reference proteome</keyword>
<evidence type="ECO:0000313" key="20">
    <source>
        <dbReference type="EMBL" id="MCJ8499348.1"/>
    </source>
</evidence>
<evidence type="ECO:0000256" key="14">
    <source>
        <dbReference type="ARBA" id="ARBA00023288"/>
    </source>
</evidence>
<dbReference type="EMBL" id="JALJRB010000002">
    <property type="protein sequence ID" value="MCJ8499348.1"/>
    <property type="molecule type" value="Genomic_DNA"/>
</dbReference>
<keyword evidence="10 18" id="KW-0274">FAD</keyword>
<keyword evidence="6 18" id="KW-0285">Flavoprotein</keyword>
<dbReference type="GO" id="GO:0016740">
    <property type="term" value="F:transferase activity"/>
    <property type="evidence" value="ECO:0007669"/>
    <property type="project" value="UniProtKB-UniRule"/>
</dbReference>
<proteinExistence type="inferred from homology"/>
<evidence type="ECO:0000256" key="12">
    <source>
        <dbReference type="ARBA" id="ARBA00023136"/>
    </source>
</evidence>
<evidence type="ECO:0000256" key="15">
    <source>
        <dbReference type="ARBA" id="ARBA00031306"/>
    </source>
</evidence>
<evidence type="ECO:0000256" key="6">
    <source>
        <dbReference type="ARBA" id="ARBA00022630"/>
    </source>
</evidence>
<dbReference type="Proteomes" id="UP001165427">
    <property type="component" value="Unassembled WGS sequence"/>
</dbReference>
<feature type="binding site" evidence="19">
    <location>
        <position position="301"/>
    </location>
    <ligand>
        <name>Mg(2+)</name>
        <dbReference type="ChEBI" id="CHEBI:18420"/>
    </ligand>
</feature>
<reference evidence="20" key="1">
    <citation type="submission" date="2022-04" db="EMBL/GenBank/DDBJ databases">
        <title>Desulfatitalea alkaliphila sp. nov., a novel anaerobic sulfate-reducing bacterium isolated from terrestrial mud volcano, Taman Peninsula, Russia.</title>
        <authorList>
            <person name="Khomyakova M.A."/>
            <person name="Merkel A.Y."/>
            <person name="Slobodkin A.I."/>
        </authorList>
    </citation>
    <scope>NUCLEOTIDE SEQUENCE</scope>
    <source>
        <strain evidence="20">M08but</strain>
    </source>
</reference>
<dbReference type="InterPro" id="IPR003374">
    <property type="entry name" value="ApbE-like_sf"/>
</dbReference>